<dbReference type="InterPro" id="IPR015925">
    <property type="entry name" value="Ryanodine_IP3_receptor"/>
</dbReference>
<accession>A0AAE0H2G5</accession>
<dbReference type="InterPro" id="IPR036300">
    <property type="entry name" value="MIR_dom_sf"/>
</dbReference>
<evidence type="ECO:0000256" key="2">
    <source>
        <dbReference type="SAM" id="MobiDB-lite"/>
    </source>
</evidence>
<feature type="domain" description="MIR" evidence="3">
    <location>
        <begin position="112"/>
        <end position="165"/>
    </location>
</feature>
<dbReference type="SUPFAM" id="SSF100909">
    <property type="entry name" value="IP3 receptor type 1 binding core, domain 2"/>
    <property type="match status" value="2"/>
</dbReference>
<reference evidence="4 5" key="1">
    <citation type="journal article" date="2015" name="Genome Biol. Evol.">
        <title>Comparative Genomics of a Bacterivorous Green Alga Reveals Evolutionary Causalities and Consequences of Phago-Mixotrophic Mode of Nutrition.</title>
        <authorList>
            <person name="Burns J.A."/>
            <person name="Paasch A."/>
            <person name="Narechania A."/>
            <person name="Kim E."/>
        </authorList>
    </citation>
    <scope>NUCLEOTIDE SEQUENCE [LARGE SCALE GENOMIC DNA]</scope>
    <source>
        <strain evidence="4 5">PLY_AMNH</strain>
    </source>
</reference>
<evidence type="ECO:0000313" key="5">
    <source>
        <dbReference type="Proteomes" id="UP001190700"/>
    </source>
</evidence>
<dbReference type="GO" id="GO:0016020">
    <property type="term" value="C:membrane"/>
    <property type="evidence" value="ECO:0007669"/>
    <property type="project" value="InterPro"/>
</dbReference>
<proteinExistence type="predicted"/>
<dbReference type="Proteomes" id="UP001190700">
    <property type="component" value="Unassembled WGS sequence"/>
</dbReference>
<dbReference type="Gene3D" id="2.80.10.50">
    <property type="match status" value="3"/>
</dbReference>
<protein>
    <recommendedName>
        <fullName evidence="3">MIR domain-containing protein</fullName>
    </recommendedName>
</protein>
<evidence type="ECO:0000259" key="3">
    <source>
        <dbReference type="PROSITE" id="PS50919"/>
    </source>
</evidence>
<dbReference type="Pfam" id="PF01365">
    <property type="entry name" value="RYDR_ITPR"/>
    <property type="match status" value="2"/>
</dbReference>
<dbReference type="PROSITE" id="PS50919">
    <property type="entry name" value="MIR"/>
    <property type="match status" value="1"/>
</dbReference>
<dbReference type="InterPro" id="IPR016093">
    <property type="entry name" value="MIR_motif"/>
</dbReference>
<dbReference type="GO" id="GO:0005262">
    <property type="term" value="F:calcium channel activity"/>
    <property type="evidence" value="ECO:0007669"/>
    <property type="project" value="InterPro"/>
</dbReference>
<feature type="region of interest" description="Disordered" evidence="2">
    <location>
        <begin position="1903"/>
        <end position="1927"/>
    </location>
</feature>
<name>A0AAE0H2G5_9CHLO</name>
<organism evidence="4 5">
    <name type="scientific">Cymbomonas tetramitiformis</name>
    <dbReference type="NCBI Taxonomy" id="36881"/>
    <lineage>
        <taxon>Eukaryota</taxon>
        <taxon>Viridiplantae</taxon>
        <taxon>Chlorophyta</taxon>
        <taxon>Pyramimonadophyceae</taxon>
        <taxon>Pyramimonadales</taxon>
        <taxon>Pyramimonadaceae</taxon>
        <taxon>Cymbomonas</taxon>
    </lineage>
</organism>
<dbReference type="PANTHER" id="PTHR13715:SF99">
    <property type="entry name" value="INOSITOL 1,4,5-TRISPHOSPHATE RECEPTOR-LIKE PROTEIN A"/>
    <property type="match status" value="1"/>
</dbReference>
<keyword evidence="1" id="KW-0677">Repeat</keyword>
<dbReference type="EMBL" id="LGRX02000392">
    <property type="protein sequence ID" value="KAK3288713.1"/>
    <property type="molecule type" value="Genomic_DNA"/>
</dbReference>
<dbReference type="SMART" id="SM00472">
    <property type="entry name" value="MIR"/>
    <property type="match status" value="1"/>
</dbReference>
<dbReference type="Pfam" id="PF08709">
    <property type="entry name" value="Ins145_P3_rec"/>
    <property type="match status" value="1"/>
</dbReference>
<dbReference type="PANTHER" id="PTHR13715">
    <property type="entry name" value="RYANODINE RECEPTOR AND IP3 RECEPTOR"/>
    <property type="match status" value="1"/>
</dbReference>
<comment type="caution">
    <text evidence="4">The sequence shown here is derived from an EMBL/GenBank/DDBJ whole genome shotgun (WGS) entry which is preliminary data.</text>
</comment>
<dbReference type="InterPro" id="IPR035910">
    <property type="entry name" value="RyR/IP3R_RIH_dom_sf"/>
</dbReference>
<dbReference type="InterPro" id="IPR014821">
    <property type="entry name" value="Ins145_P3_rcpt"/>
</dbReference>
<evidence type="ECO:0000313" key="4">
    <source>
        <dbReference type="EMBL" id="KAK3288713.1"/>
    </source>
</evidence>
<sequence>MSSEIHYSKTELRYGQSVTVYFESSHGYANAAGWADKKLRVDILTRQCDLPPFLADCQFEIRTKRQYAALKALKKWALTAGGRRMGGVATPVLSLQATERSVNEAEYLRSIGNIVNYGDVIQLRHLGTGEYVTIKKERAEQDRQCMRVVLQKDGDEGSWLQVMPAYRGKSEGDPVMLDDTVTLSFSKYPASNLHMSELRAQSAQAAKVHHYVLERRELNAFNEPSTFNHLKFRPYGVHPTMMDSDASDCLKGGDAVMIRHRATETALVYKDGEVKFEYWPEPTAGAIPTSAALWKLESAGIIWAGMPVRSAVPVRIKHIATLKYLCTPHLEVRAAQEKVRLEKMEEVKRMQNLPSVIPEAPSNPTHAPSAPPAIIEHEHIDTTLLGLTYEYMGESTLWQYHLGKATHMQEEEERKPVPASALVFCKNTHSQWLSEEMDLDDTRPPELQDRLAVLADENLDKDALSLEVMPGRFVATLLKECSSITVLQRFTQQIRDEVENVTEGVTAEDENAKNIILANTRACGLKAVLNQHGELVQSTVDRIIAHLEELAEGNKVDESLESYQRVLMEQDSIASVMDILEVLFREKSLPHWALERRHIFGFDLMHLCRLCVNFLALVCRHNRMVKDYIITKGWLPLLQDLLGSNVKSSVAISEIYHENELQIQRVGHAEVQRYVKLLLNDRHSRYLHFLEVICKYKSVPLPRNQNMVVTALLLDPGPDSNLLLDARVQLMSVSPMDLSPRPEAVNSSSNPELYSWAPKGADPATARTYGEYTVVLTGMGHADAASVDCVMMRHVLDDADKQAAKSSDVMKQINTFNFYIKLLNLFWLGPAGLRAQGSGLRGSGMRAAGGELFSELPASGEEPIDGGCRQVMPAYRGKSEGDPVMLDDTVTLSFSKYPASNLHMSELRAQSAQAAKVHHYVLERRELNAFNEPSTFNHLKFRPYGVHPTMMDSDASDCLKGGDAVMIRHRATETALVYKDGEVKFEYWPEPTAGAIPTSAALWKLESAGIIWAGMPVRSAVPVRIKHIATLKYLCTPHLEVRAAQEKVRLEKMEEVKRMQNLPSVIPEAPSNPTHAPSAPPAIIEHEHIDTTLLGLTYEYMGESTLWQYHLGKATHMQEEEERKPVPASALVFCKNTHSQWLSEEMDLDDTRPPELQDRLAVLADENLDKDALSLEVMPGRFVATLLKECSSITVLQRFTQQIRDEVENVTEGVTAEDENAKNIILANTRACGLKAVLNQHGELVQSTVDRIIAHLEELAEGNKVDESLESYQRVLMEQDSIASVMDILEVLFREKSLPHWALERRHIFGFDLMHLCRLCVNFLALVCRHNRMVKDYIITKGWLPLLQDLLGSNVKSSVAISEIYHENELQIQRVGHAEVQRYVKLLLNDRHSRYLHFLEVICKYKSVPLPRNQNMVVTALLLDPGPDSNLLLDARVQLMSVSPMDLSPRPEAVNSSSNPELYSWAPKGADPATARTYGEYTVVLTGMGHADAASVDCVMMRHVLDDADKQAAKSSDVMKQINTFNFYIKLLNLFSSQLGKLVACQALKHQEPGCLSFKIRLKQTELATVDVLLSQADRFAIGFGELQLMAFHPHMPNALRTAAVQLLINLYIDQEPNVIKISPLELTRVHAPQAGGLDVSDLGVWSLPTRPSPTPEELSAPTPPPELGPSHLSPDSISQLRKQVMTSLSAANGQVDVADSSRNALVLALVQLTHLLLQMGMMGSLCEPDHILGDLTDILLNLLDGRRDIGVQEREDVSGLQDAREAIIVEMKAAICVLLQYTFDMRVNRRLDIMFNTFEHLHATANDYLHYNVSCMRRKASSFSPADTEVVLSKPPAKNAIAHAWEGESPGVGGGTLQKIRSISRSRSGDFPPDTQSNAEAAEVALYTKLFEVPIIGKAVHDPNSERGTFHPKAPSPCPPSDPLSNLIPRPISSLRHLANERPGARGVDARPCAVLASFM</sequence>
<gene>
    <name evidence="4" type="ORF">CYMTET_3820</name>
</gene>
<dbReference type="InterPro" id="IPR000699">
    <property type="entry name" value="RIH_dom"/>
</dbReference>
<keyword evidence="5" id="KW-1185">Reference proteome</keyword>
<feature type="region of interest" description="Disordered" evidence="2">
    <location>
        <begin position="1646"/>
        <end position="1676"/>
    </location>
</feature>
<evidence type="ECO:0000256" key="1">
    <source>
        <dbReference type="ARBA" id="ARBA00022737"/>
    </source>
</evidence>
<dbReference type="SUPFAM" id="SSF82109">
    <property type="entry name" value="MIR domain"/>
    <property type="match status" value="3"/>
</dbReference>